<evidence type="ECO:0000313" key="2">
    <source>
        <dbReference type="Proteomes" id="UP000008909"/>
    </source>
</evidence>
<organism evidence="1 2">
    <name type="scientific">Clonorchis sinensis</name>
    <name type="common">Chinese liver fluke</name>
    <dbReference type="NCBI Taxonomy" id="79923"/>
    <lineage>
        <taxon>Eukaryota</taxon>
        <taxon>Metazoa</taxon>
        <taxon>Spiralia</taxon>
        <taxon>Lophotrochozoa</taxon>
        <taxon>Platyhelminthes</taxon>
        <taxon>Trematoda</taxon>
        <taxon>Digenea</taxon>
        <taxon>Opisthorchiida</taxon>
        <taxon>Opisthorchiata</taxon>
        <taxon>Opisthorchiidae</taxon>
        <taxon>Clonorchis</taxon>
    </lineage>
</organism>
<proteinExistence type="predicted"/>
<evidence type="ECO:0000313" key="1">
    <source>
        <dbReference type="EMBL" id="GAA49023.1"/>
    </source>
</evidence>
<protein>
    <submittedName>
        <fullName evidence="1">Uncharacterized protein</fullName>
    </submittedName>
</protein>
<dbReference type="EMBL" id="DF142925">
    <property type="protein sequence ID" value="GAA49023.1"/>
    <property type="molecule type" value="Genomic_DNA"/>
</dbReference>
<reference evidence="1" key="1">
    <citation type="journal article" date="2011" name="Genome Biol.">
        <title>The draft genome of the carcinogenic human liver fluke Clonorchis sinensis.</title>
        <authorList>
            <person name="Wang X."/>
            <person name="Chen W."/>
            <person name="Huang Y."/>
            <person name="Sun J."/>
            <person name="Men J."/>
            <person name="Liu H."/>
            <person name="Luo F."/>
            <person name="Guo L."/>
            <person name="Lv X."/>
            <person name="Deng C."/>
            <person name="Zhou C."/>
            <person name="Fan Y."/>
            <person name="Li X."/>
            <person name="Huang L."/>
            <person name="Hu Y."/>
            <person name="Liang C."/>
            <person name="Hu X."/>
            <person name="Xu J."/>
            <person name="Yu X."/>
        </authorList>
    </citation>
    <scope>NUCLEOTIDE SEQUENCE [LARGE SCALE GENOMIC DNA]</scope>
    <source>
        <strain evidence="1">Henan</strain>
    </source>
</reference>
<dbReference type="Proteomes" id="UP000008909">
    <property type="component" value="Unassembled WGS sequence"/>
</dbReference>
<reference key="2">
    <citation type="submission" date="2011-10" db="EMBL/GenBank/DDBJ databases">
        <title>The genome and transcriptome sequence of Clonorchis sinensis provide insights into the carcinogenic liver fluke.</title>
        <authorList>
            <person name="Wang X."/>
            <person name="Huang Y."/>
            <person name="Chen W."/>
            <person name="Liu H."/>
            <person name="Guo L."/>
            <person name="Chen Y."/>
            <person name="Luo F."/>
            <person name="Zhou W."/>
            <person name="Sun J."/>
            <person name="Mao Q."/>
            <person name="Liang P."/>
            <person name="Zhou C."/>
            <person name="Tian Y."/>
            <person name="Men J."/>
            <person name="Lv X."/>
            <person name="Huang L."/>
            <person name="Zhou J."/>
            <person name="Hu Y."/>
            <person name="Li R."/>
            <person name="Zhang F."/>
            <person name="Lei H."/>
            <person name="Li X."/>
            <person name="Hu X."/>
            <person name="Liang C."/>
            <person name="Xu J."/>
            <person name="Wu Z."/>
            <person name="Yu X."/>
        </authorList>
    </citation>
    <scope>NUCLEOTIDE SEQUENCE</scope>
    <source>
        <strain>Henan</strain>
    </source>
</reference>
<gene>
    <name evidence="1" type="ORF">CLF_102389</name>
</gene>
<sequence>MNQSIGIEKDEIWMVYLGNGSQTFHSPGYGDMILYSSLYPAVDPVTNILDYSHSDVTNFELYVQSNQQTSNGSGDFQYAKPIQVVRTLQAAHTSQFDSAIRNFSLSLPRGTNACEDLSANGTEMVSFCGSKYSGRRPLPTVKYRMMRCDQQPSKVSLPYVFSYTTAFCSSIRSFIKVCGVSELYYTGKSVLH</sequence>
<keyword evidence="2" id="KW-1185">Reference proteome</keyword>
<dbReference type="AlphaFoldDB" id="G7Y7T8"/>
<name>G7Y7T8_CLOSI</name>
<accession>G7Y7T8</accession>